<evidence type="ECO:0000313" key="4">
    <source>
        <dbReference type="EMBL" id="RMN94085.1"/>
    </source>
</evidence>
<dbReference type="FunFam" id="2.60.120.10:FF:000016">
    <property type="entry name" value="Pyrimidine/purine nucleoside phosphorylase"/>
    <property type="match status" value="1"/>
</dbReference>
<reference evidence="4 5" key="1">
    <citation type="submission" date="2018-08" db="EMBL/GenBank/DDBJ databases">
        <title>Recombination of ecologically and evolutionarily significant loci maintains genetic cohesion in the Pseudomonas syringae species complex.</title>
        <authorList>
            <person name="Dillon M."/>
            <person name="Thakur S."/>
            <person name="Almeida R.N.D."/>
            <person name="Weir B.S."/>
            <person name="Guttman D.S."/>
        </authorList>
    </citation>
    <scope>NUCLEOTIDE SEQUENCE [LARGE SCALE GENOMIC DNA]</scope>
    <source>
        <strain evidence="4 5">ICMP 15203</strain>
    </source>
</reference>
<dbReference type="GO" id="GO:0009032">
    <property type="term" value="F:thymidine phosphorylase activity"/>
    <property type="evidence" value="ECO:0007669"/>
    <property type="project" value="RHEA"/>
</dbReference>
<dbReference type="Proteomes" id="UP000270524">
    <property type="component" value="Unassembled WGS sequence"/>
</dbReference>
<dbReference type="PANTHER" id="PTHR36540:SF1">
    <property type="entry name" value="PYRIMIDINE_PURINE NUCLEOSIDE PHOSPHORYLASE"/>
    <property type="match status" value="1"/>
</dbReference>
<comment type="catalytic activity">
    <reaction evidence="3">
        <text>uridine + phosphate = alpha-D-ribose 1-phosphate + uracil</text>
        <dbReference type="Rhea" id="RHEA:24388"/>
        <dbReference type="ChEBI" id="CHEBI:16704"/>
        <dbReference type="ChEBI" id="CHEBI:17568"/>
        <dbReference type="ChEBI" id="CHEBI:43474"/>
        <dbReference type="ChEBI" id="CHEBI:57720"/>
        <dbReference type="EC" id="2.4.2.2"/>
    </reaction>
</comment>
<dbReference type="InterPro" id="IPR014710">
    <property type="entry name" value="RmlC-like_jellyroll"/>
</dbReference>
<comment type="catalytic activity">
    <reaction evidence="3">
        <text>guanosine + phosphate = alpha-D-ribose 1-phosphate + guanine</text>
        <dbReference type="Rhea" id="RHEA:13233"/>
        <dbReference type="ChEBI" id="CHEBI:16235"/>
        <dbReference type="ChEBI" id="CHEBI:16750"/>
        <dbReference type="ChEBI" id="CHEBI:43474"/>
        <dbReference type="ChEBI" id="CHEBI:57720"/>
        <dbReference type="EC" id="2.4.2.1"/>
    </reaction>
</comment>
<dbReference type="SUPFAM" id="SSF51182">
    <property type="entry name" value="RmlC-like cupins"/>
    <property type="match status" value="1"/>
</dbReference>
<comment type="catalytic activity">
    <reaction evidence="3">
        <text>adenosine + phosphate = alpha-D-ribose 1-phosphate + adenine</text>
        <dbReference type="Rhea" id="RHEA:27642"/>
        <dbReference type="ChEBI" id="CHEBI:16335"/>
        <dbReference type="ChEBI" id="CHEBI:16708"/>
        <dbReference type="ChEBI" id="CHEBI:43474"/>
        <dbReference type="ChEBI" id="CHEBI:57720"/>
        <dbReference type="EC" id="2.4.2.1"/>
    </reaction>
</comment>
<dbReference type="Pfam" id="PF06865">
    <property type="entry name" value="Ppnp"/>
    <property type="match status" value="1"/>
</dbReference>
<dbReference type="InterPro" id="IPR011051">
    <property type="entry name" value="RmlC_Cupin_sf"/>
</dbReference>
<accession>A0A3M3RCB5</accession>
<keyword evidence="1 3" id="KW-0328">Glycosyltransferase</keyword>
<dbReference type="PANTHER" id="PTHR36540">
    <property type="entry name" value="PYRIMIDINE/PURINE NUCLEOSIDE PHOSPHORYLASE"/>
    <property type="match status" value="1"/>
</dbReference>
<proteinExistence type="inferred from homology"/>
<dbReference type="Gene3D" id="2.60.120.10">
    <property type="entry name" value="Jelly Rolls"/>
    <property type="match status" value="1"/>
</dbReference>
<comment type="similarity">
    <text evidence="3">Belongs to the nucleoside phosphorylase PpnP family.</text>
</comment>
<comment type="catalytic activity">
    <reaction evidence="3">
        <text>thymidine + phosphate = 2-deoxy-alpha-D-ribose 1-phosphate + thymine</text>
        <dbReference type="Rhea" id="RHEA:16037"/>
        <dbReference type="ChEBI" id="CHEBI:17748"/>
        <dbReference type="ChEBI" id="CHEBI:17821"/>
        <dbReference type="ChEBI" id="CHEBI:43474"/>
        <dbReference type="ChEBI" id="CHEBI:57259"/>
        <dbReference type="EC" id="2.4.2.2"/>
    </reaction>
</comment>
<dbReference type="GO" id="GO:0005829">
    <property type="term" value="C:cytosol"/>
    <property type="evidence" value="ECO:0007669"/>
    <property type="project" value="TreeGrafter"/>
</dbReference>
<dbReference type="EMBL" id="RBPJ01000190">
    <property type="protein sequence ID" value="RMN94085.1"/>
    <property type="molecule type" value="Genomic_DNA"/>
</dbReference>
<dbReference type="CDD" id="cd20296">
    <property type="entry name" value="cupin_PpnP-like"/>
    <property type="match status" value="1"/>
</dbReference>
<comment type="caution">
    <text evidence="4">The sequence shown here is derived from an EMBL/GenBank/DDBJ whole genome shotgun (WGS) entry which is preliminary data.</text>
</comment>
<dbReference type="GO" id="GO:0004731">
    <property type="term" value="F:purine-nucleoside phosphorylase activity"/>
    <property type="evidence" value="ECO:0007669"/>
    <property type="project" value="UniProtKB-UniRule"/>
</dbReference>
<dbReference type="EC" id="2.4.2.2" evidence="3"/>
<dbReference type="EC" id="2.4.2.1" evidence="3"/>
<gene>
    <name evidence="3" type="primary">ppnP</name>
    <name evidence="4" type="ORF">ALQ51_02870</name>
</gene>
<comment type="catalytic activity">
    <reaction evidence="3">
        <text>cytidine + phosphate = cytosine + alpha-D-ribose 1-phosphate</text>
        <dbReference type="Rhea" id="RHEA:52540"/>
        <dbReference type="ChEBI" id="CHEBI:16040"/>
        <dbReference type="ChEBI" id="CHEBI:17562"/>
        <dbReference type="ChEBI" id="CHEBI:43474"/>
        <dbReference type="ChEBI" id="CHEBI:57720"/>
        <dbReference type="EC" id="2.4.2.2"/>
    </reaction>
</comment>
<evidence type="ECO:0000313" key="5">
    <source>
        <dbReference type="Proteomes" id="UP000270524"/>
    </source>
</evidence>
<comment type="catalytic activity">
    <reaction evidence="3">
        <text>a purine D-ribonucleoside + phosphate = a purine nucleobase + alpha-D-ribose 1-phosphate</text>
        <dbReference type="Rhea" id="RHEA:19805"/>
        <dbReference type="ChEBI" id="CHEBI:26386"/>
        <dbReference type="ChEBI" id="CHEBI:43474"/>
        <dbReference type="ChEBI" id="CHEBI:57720"/>
        <dbReference type="ChEBI" id="CHEBI:142355"/>
        <dbReference type="EC" id="2.4.2.1"/>
    </reaction>
</comment>
<dbReference type="AlphaFoldDB" id="A0A3M3RCB5"/>
<dbReference type="GO" id="GO:0047975">
    <property type="term" value="F:guanosine phosphorylase activity"/>
    <property type="evidence" value="ECO:0007669"/>
    <property type="project" value="RHEA"/>
</dbReference>
<evidence type="ECO:0000256" key="3">
    <source>
        <dbReference type="HAMAP-Rule" id="MF_01537"/>
    </source>
</evidence>
<comment type="catalytic activity">
    <reaction evidence="3">
        <text>inosine + phosphate = alpha-D-ribose 1-phosphate + hypoxanthine</text>
        <dbReference type="Rhea" id="RHEA:27646"/>
        <dbReference type="ChEBI" id="CHEBI:17368"/>
        <dbReference type="ChEBI" id="CHEBI:17596"/>
        <dbReference type="ChEBI" id="CHEBI:43474"/>
        <dbReference type="ChEBI" id="CHEBI:57720"/>
        <dbReference type="EC" id="2.4.2.1"/>
    </reaction>
</comment>
<comment type="function">
    <text evidence="3">Catalyzes the phosphorolysis of diverse nucleosides, yielding D-ribose 1-phosphate and the respective free bases. Can use uridine, adenosine, guanosine, cytidine, thymidine, inosine and xanthosine as substrates. Also catalyzes the reverse reactions.</text>
</comment>
<dbReference type="HAMAP" id="MF_01537">
    <property type="entry name" value="Nucleos_phosphorylase_PpnP"/>
    <property type="match status" value="1"/>
</dbReference>
<name>A0A3M3RCB5_PSECA</name>
<protein>
    <recommendedName>
        <fullName evidence="3">Pyrimidine/purine nucleoside phosphorylase</fullName>
        <ecNumber evidence="3">2.4.2.1</ecNumber>
        <ecNumber evidence="3">2.4.2.2</ecNumber>
    </recommendedName>
    <alternativeName>
        <fullName evidence="3">Adenosine phosphorylase</fullName>
    </alternativeName>
    <alternativeName>
        <fullName evidence="3">Cytidine phosphorylase</fullName>
    </alternativeName>
    <alternativeName>
        <fullName evidence="3">Guanosine phosphorylase</fullName>
    </alternativeName>
    <alternativeName>
        <fullName evidence="3">Inosine phosphorylase</fullName>
    </alternativeName>
    <alternativeName>
        <fullName evidence="3">Thymidine phosphorylase</fullName>
    </alternativeName>
    <alternativeName>
        <fullName evidence="3">Uridine phosphorylase</fullName>
    </alternativeName>
    <alternativeName>
        <fullName evidence="3">Xanthosine phosphorylase</fullName>
    </alternativeName>
</protein>
<sequence length="115" mass="12696">MTGFGGLGILASHFQPFHKEPLMFKVNEYFDGTVKSIAFSQAEGQATIGVMAAGEYEFGTAQREIMHVISGELNVKLPDSSDWETFSTGSQFKVPANSKFQLKVSVDTAYLCEYR</sequence>
<comment type="catalytic activity">
    <reaction evidence="3">
        <text>xanthosine + phosphate = alpha-D-ribose 1-phosphate + xanthine</text>
        <dbReference type="Rhea" id="RHEA:27638"/>
        <dbReference type="ChEBI" id="CHEBI:17712"/>
        <dbReference type="ChEBI" id="CHEBI:18107"/>
        <dbReference type="ChEBI" id="CHEBI:43474"/>
        <dbReference type="ChEBI" id="CHEBI:57720"/>
        <dbReference type="EC" id="2.4.2.1"/>
    </reaction>
</comment>
<keyword evidence="2 3" id="KW-0808">Transferase</keyword>
<evidence type="ECO:0000256" key="1">
    <source>
        <dbReference type="ARBA" id="ARBA00022676"/>
    </source>
</evidence>
<dbReference type="GO" id="GO:0004850">
    <property type="term" value="F:uridine phosphorylase activity"/>
    <property type="evidence" value="ECO:0007669"/>
    <property type="project" value="RHEA"/>
</dbReference>
<organism evidence="4 5">
    <name type="scientific">Pseudomonas cannabina</name>
    <dbReference type="NCBI Taxonomy" id="86840"/>
    <lineage>
        <taxon>Bacteria</taxon>
        <taxon>Pseudomonadati</taxon>
        <taxon>Pseudomonadota</taxon>
        <taxon>Gammaproteobacteria</taxon>
        <taxon>Pseudomonadales</taxon>
        <taxon>Pseudomonadaceae</taxon>
        <taxon>Pseudomonas</taxon>
    </lineage>
</organism>
<evidence type="ECO:0000256" key="2">
    <source>
        <dbReference type="ARBA" id="ARBA00022679"/>
    </source>
</evidence>
<dbReference type="InterPro" id="IPR009664">
    <property type="entry name" value="Ppnp"/>
</dbReference>